<dbReference type="RefSeq" id="WP_047141890.1">
    <property type="nucleotide sequence ID" value="NZ_CP031742.1"/>
</dbReference>
<proteinExistence type="predicted"/>
<dbReference type="EMBL" id="CP031742">
    <property type="protein sequence ID" value="AXQ58346.1"/>
    <property type="molecule type" value="Genomic_DNA"/>
</dbReference>
<reference evidence="2 4" key="1">
    <citation type="submission" date="2018-08" db="EMBL/GenBank/DDBJ databases">
        <authorList>
            <person name="Ferrada E.E."/>
            <person name="Latorre B.A."/>
        </authorList>
    </citation>
    <scope>NUCLEOTIDE SEQUENCE [LARGE SCALE GENOMIC DNA]</scope>
    <source>
        <strain evidence="2 4">VK-A60T</strain>
    </source>
</reference>
<organism evidence="2 4">
    <name type="scientific">Streptomyces koyangensis</name>
    <dbReference type="NCBI Taxonomy" id="188770"/>
    <lineage>
        <taxon>Bacteria</taxon>
        <taxon>Bacillati</taxon>
        <taxon>Actinomycetota</taxon>
        <taxon>Actinomycetes</taxon>
        <taxon>Kitasatosporales</taxon>
        <taxon>Streptomycetaceae</taxon>
        <taxon>Streptomyces</taxon>
        <taxon>Streptomyces aurantiacus group</taxon>
    </lineage>
</organism>
<evidence type="ECO:0008006" key="6">
    <source>
        <dbReference type="Google" id="ProtNLM"/>
    </source>
</evidence>
<evidence type="ECO:0000313" key="5">
    <source>
        <dbReference type="Proteomes" id="UP000596311"/>
    </source>
</evidence>
<evidence type="ECO:0000313" key="4">
    <source>
        <dbReference type="Proteomes" id="UP000259636"/>
    </source>
</evidence>
<evidence type="ECO:0000256" key="1">
    <source>
        <dbReference type="SAM" id="SignalP"/>
    </source>
</evidence>
<evidence type="ECO:0000313" key="2">
    <source>
        <dbReference type="EMBL" id="AXQ58346.1"/>
    </source>
</evidence>
<name>A0A385DJ76_9ACTN</name>
<gene>
    <name evidence="2" type="ORF">D0C37_29575</name>
    <name evidence="3" type="ORF">G9U55_02125</name>
</gene>
<dbReference type="EMBL" id="CP049945">
    <property type="protein sequence ID" value="QRF01107.1"/>
    <property type="molecule type" value="Genomic_DNA"/>
</dbReference>
<dbReference type="AlphaFoldDB" id="A0A385DJ76"/>
<evidence type="ECO:0000313" key="3">
    <source>
        <dbReference type="EMBL" id="QRF01107.1"/>
    </source>
</evidence>
<keyword evidence="5" id="KW-1185">Reference proteome</keyword>
<dbReference type="KEGG" id="sky:D0C37_29575"/>
<sequence>MIRRLAITLAGAGAAALLAAAPAAADKAEFEVEGWKVHGTVVKVGDIVVKDFKAGGFEAEAEFTRR</sequence>
<dbReference type="GeneID" id="300118278"/>
<feature type="signal peptide" evidence="1">
    <location>
        <begin position="1"/>
        <end position="25"/>
    </location>
</feature>
<keyword evidence="1" id="KW-0732">Signal</keyword>
<protein>
    <recommendedName>
        <fullName evidence="6">DUF5666 domain-containing protein</fullName>
    </recommendedName>
</protein>
<dbReference type="Proteomes" id="UP000596311">
    <property type="component" value="Chromosome"/>
</dbReference>
<dbReference type="Proteomes" id="UP000259636">
    <property type="component" value="Chromosome"/>
</dbReference>
<feature type="chain" id="PRO_5017317700" description="DUF5666 domain-containing protein" evidence="1">
    <location>
        <begin position="26"/>
        <end position="66"/>
    </location>
</feature>
<reference evidence="3 5" key="2">
    <citation type="submission" date="2020-03" db="EMBL/GenBank/DDBJ databases">
        <title>Genome mining and metabolic profiling illuminate the polycyclic tetramate macrolactams from Streptomyces koyangensis SCSIO 5802.</title>
        <authorList>
            <person name="Ding W."/>
        </authorList>
    </citation>
    <scope>NUCLEOTIDE SEQUENCE [LARGE SCALE GENOMIC DNA]</scope>
    <source>
        <strain evidence="3 5">SCSIO 5802</strain>
    </source>
</reference>
<accession>A0A385DJ76</accession>